<dbReference type="InterPro" id="IPR012675">
    <property type="entry name" value="Beta-grasp_dom_sf"/>
</dbReference>
<dbReference type="PROSITE" id="PS51880">
    <property type="entry name" value="TGS"/>
    <property type="match status" value="1"/>
</dbReference>
<dbReference type="Gene3D" id="1.10.150.300">
    <property type="entry name" value="TGS-like domain"/>
    <property type="match status" value="1"/>
</dbReference>
<dbReference type="PANTHER" id="PTHR23305:SF18">
    <property type="entry name" value="OBG-TYPE G DOMAIN-CONTAINING PROTEIN"/>
    <property type="match status" value="1"/>
</dbReference>
<dbReference type="InterPro" id="IPR027417">
    <property type="entry name" value="P-loop_NTPase"/>
</dbReference>
<evidence type="ECO:0000313" key="10">
    <source>
        <dbReference type="Proteomes" id="UP000267164"/>
    </source>
</evidence>
<accession>A0A386Z5C3</accession>
<dbReference type="InterPro" id="IPR006073">
    <property type="entry name" value="GTP-bd"/>
</dbReference>
<dbReference type="KEGG" id="nyu:D7D52_01505"/>
<dbReference type="GO" id="GO:0005737">
    <property type="term" value="C:cytoplasm"/>
    <property type="evidence" value="ECO:0007669"/>
    <property type="project" value="TreeGrafter"/>
</dbReference>
<dbReference type="InterPro" id="IPR004396">
    <property type="entry name" value="ATPase_YchF/OLA1"/>
</dbReference>
<organism evidence="9 10">
    <name type="scientific">Nocardia yunnanensis</name>
    <dbReference type="NCBI Taxonomy" id="2382165"/>
    <lineage>
        <taxon>Bacteria</taxon>
        <taxon>Bacillati</taxon>
        <taxon>Actinomycetota</taxon>
        <taxon>Actinomycetes</taxon>
        <taxon>Mycobacteriales</taxon>
        <taxon>Nocardiaceae</taxon>
        <taxon>Nocardia</taxon>
    </lineage>
</organism>
<evidence type="ECO:0000313" key="9">
    <source>
        <dbReference type="EMBL" id="AYF72766.1"/>
    </source>
</evidence>
<dbReference type="InterPro" id="IPR041706">
    <property type="entry name" value="YchF_N"/>
</dbReference>
<evidence type="ECO:0000256" key="2">
    <source>
        <dbReference type="ARBA" id="ARBA00022723"/>
    </source>
</evidence>
<dbReference type="NCBIfam" id="TIGR00092">
    <property type="entry name" value="redox-regulated ATPase YchF"/>
    <property type="match status" value="1"/>
</dbReference>
<dbReference type="SUPFAM" id="SSF52540">
    <property type="entry name" value="P-loop containing nucleoside triphosphate hydrolases"/>
    <property type="match status" value="1"/>
</dbReference>
<comment type="similarity">
    <text evidence="6">Belongs to the TRAFAC class OBG-HflX-like GTPase superfamily. OBG GTPase family. YchF/OLA1 subfamily.</text>
</comment>
<evidence type="ECO:0000256" key="4">
    <source>
        <dbReference type="ARBA" id="ARBA00022840"/>
    </source>
</evidence>
<evidence type="ECO:0000256" key="5">
    <source>
        <dbReference type="ARBA" id="ARBA00022842"/>
    </source>
</evidence>
<evidence type="ECO:0000256" key="3">
    <source>
        <dbReference type="ARBA" id="ARBA00022741"/>
    </source>
</evidence>
<feature type="binding site" evidence="6">
    <location>
        <begin position="12"/>
        <end position="17"/>
    </location>
    <ligand>
        <name>ATP</name>
        <dbReference type="ChEBI" id="CHEBI:30616"/>
    </ligand>
</feature>
<keyword evidence="2" id="KW-0479">Metal-binding</keyword>
<name>A0A386Z5C3_9NOCA</name>
<reference evidence="9 10" key="1">
    <citation type="submission" date="2018-09" db="EMBL/GenBank/DDBJ databases">
        <title>Nocardia yunnanensis sp. nov., an actinomycete isolated from a soil sample.</title>
        <authorList>
            <person name="Zhang J."/>
        </authorList>
    </citation>
    <scope>NUCLEOTIDE SEQUENCE [LARGE SCALE GENOMIC DNA]</scope>
    <source>
        <strain evidence="9 10">CFHS0054</strain>
    </source>
</reference>
<dbReference type="RefSeq" id="WP_120734709.1">
    <property type="nucleotide sequence ID" value="NZ_CP032568.1"/>
</dbReference>
<comment type="function">
    <text evidence="6">ATPase that binds to both the 70S ribosome and the 50S ribosomal subunit in a nucleotide-independent manner.</text>
</comment>
<dbReference type="Gene3D" id="3.40.50.300">
    <property type="entry name" value="P-loop containing nucleotide triphosphate hydrolases"/>
    <property type="match status" value="1"/>
</dbReference>
<dbReference type="PROSITE" id="PS51710">
    <property type="entry name" value="G_OBG"/>
    <property type="match status" value="1"/>
</dbReference>
<dbReference type="Pfam" id="PF06071">
    <property type="entry name" value="YchF-GTPase_C"/>
    <property type="match status" value="1"/>
</dbReference>
<dbReference type="PANTHER" id="PTHR23305">
    <property type="entry name" value="OBG GTPASE FAMILY"/>
    <property type="match status" value="1"/>
</dbReference>
<dbReference type="GO" id="GO:0005524">
    <property type="term" value="F:ATP binding"/>
    <property type="evidence" value="ECO:0007669"/>
    <property type="project" value="UniProtKB-UniRule"/>
</dbReference>
<evidence type="ECO:0000259" key="8">
    <source>
        <dbReference type="PROSITE" id="PS51880"/>
    </source>
</evidence>
<dbReference type="CDD" id="cd01900">
    <property type="entry name" value="YchF"/>
    <property type="match status" value="1"/>
</dbReference>
<dbReference type="InterPro" id="IPR004095">
    <property type="entry name" value="TGS"/>
</dbReference>
<dbReference type="InterPro" id="IPR031167">
    <property type="entry name" value="G_OBG"/>
</dbReference>
<dbReference type="HAMAP" id="MF_00944">
    <property type="entry name" value="YchF_OLA1_ATPase"/>
    <property type="match status" value="1"/>
</dbReference>
<dbReference type="SUPFAM" id="SSF81271">
    <property type="entry name" value="TGS-like"/>
    <property type="match status" value="1"/>
</dbReference>
<dbReference type="FunFam" id="3.10.20.30:FF:000001">
    <property type="entry name" value="Ribosome-binding ATPase YchF"/>
    <property type="match status" value="1"/>
</dbReference>
<dbReference type="Proteomes" id="UP000267164">
    <property type="component" value="Chromosome"/>
</dbReference>
<dbReference type="AlphaFoldDB" id="A0A386Z5C3"/>
<evidence type="ECO:0000259" key="7">
    <source>
        <dbReference type="PROSITE" id="PS51710"/>
    </source>
</evidence>
<keyword evidence="5" id="KW-0460">Magnesium</keyword>
<protein>
    <recommendedName>
        <fullName evidence="6">Ribosome-binding ATPase YchF</fullName>
    </recommendedName>
</protein>
<dbReference type="OrthoDB" id="9810373at2"/>
<dbReference type="PIRSF" id="PIRSF006641">
    <property type="entry name" value="CHP00092"/>
    <property type="match status" value="1"/>
</dbReference>
<dbReference type="InterPro" id="IPR023192">
    <property type="entry name" value="TGS-like_dom_sf"/>
</dbReference>
<gene>
    <name evidence="6 9" type="primary">ychF</name>
    <name evidence="9" type="ORF">D7D52_01505</name>
</gene>
<keyword evidence="4 6" id="KW-0067">ATP-binding</keyword>
<evidence type="ECO:0000256" key="1">
    <source>
        <dbReference type="ARBA" id="ARBA00001946"/>
    </source>
</evidence>
<feature type="domain" description="OBG-type G" evidence="7">
    <location>
        <begin position="3"/>
        <end position="252"/>
    </location>
</feature>
<dbReference type="Pfam" id="PF01926">
    <property type="entry name" value="MMR_HSR1"/>
    <property type="match status" value="1"/>
</dbReference>
<dbReference type="InterPro" id="IPR013029">
    <property type="entry name" value="YchF_C"/>
</dbReference>
<dbReference type="InterPro" id="IPR012676">
    <property type="entry name" value="TGS-like"/>
</dbReference>
<proteinExistence type="inferred from homology"/>
<dbReference type="GO" id="GO:0005525">
    <property type="term" value="F:GTP binding"/>
    <property type="evidence" value="ECO:0007669"/>
    <property type="project" value="InterPro"/>
</dbReference>
<dbReference type="GO" id="GO:0043023">
    <property type="term" value="F:ribosomal large subunit binding"/>
    <property type="evidence" value="ECO:0007669"/>
    <property type="project" value="UniProtKB-UniRule"/>
</dbReference>
<dbReference type="Gene3D" id="3.10.20.30">
    <property type="match status" value="1"/>
</dbReference>
<keyword evidence="3 6" id="KW-0547">Nucleotide-binding</keyword>
<sequence>MSLTLGIVGLPNVGKSTLFNALTRNDVLAANYPFATIEPNTGVVPLPDPRLAVLAEIFGSERQLPATVSFVDIAGIVKGASEGAGLGNKFLANIREADAICQVVRVFADDDVIHVDGKVDPLADIEVIETELILADMQTLEKAIVRLDKEARMKKDRKPVADAAKQAQEILDSGRTLFAARKELDVDLLKELSLLTIKPFLYVFNADESVLTDEARKAELKAAVAPADAVFLDAKVESELIELDDESAAELLESIGQTEPGLHALARAGFHTLGLQTYLTAGPKESRAWTIHQGDTAPKAAGVIHTDFERGFIKAEIVAYTDLVEAGSMAAAKAAGKVRMEGKDYVMADGDVVEFRFNV</sequence>
<comment type="cofactor">
    <cofactor evidence="1">
        <name>Mg(2+)</name>
        <dbReference type="ChEBI" id="CHEBI:18420"/>
    </cofactor>
</comment>
<dbReference type="GO" id="GO:0046872">
    <property type="term" value="F:metal ion binding"/>
    <property type="evidence" value="ECO:0007669"/>
    <property type="project" value="UniProtKB-KW"/>
</dbReference>
<dbReference type="PRINTS" id="PR00326">
    <property type="entry name" value="GTP1OBG"/>
</dbReference>
<dbReference type="GO" id="GO:0016887">
    <property type="term" value="F:ATP hydrolysis activity"/>
    <property type="evidence" value="ECO:0007669"/>
    <property type="project" value="UniProtKB-UniRule"/>
</dbReference>
<dbReference type="EMBL" id="CP032568">
    <property type="protein sequence ID" value="AYF72766.1"/>
    <property type="molecule type" value="Genomic_DNA"/>
</dbReference>
<dbReference type="FunFam" id="1.10.150.300:FF:000001">
    <property type="entry name" value="Ribosome-binding ATPase YchF"/>
    <property type="match status" value="1"/>
</dbReference>
<feature type="domain" description="TGS" evidence="8">
    <location>
        <begin position="274"/>
        <end position="357"/>
    </location>
</feature>
<evidence type="ECO:0000256" key="6">
    <source>
        <dbReference type="HAMAP-Rule" id="MF_00944"/>
    </source>
</evidence>
<keyword evidence="10" id="KW-1185">Reference proteome</keyword>